<dbReference type="AlphaFoldDB" id="A0A1K2HZU3"/>
<feature type="region of interest" description="Disordered" evidence="1">
    <location>
        <begin position="65"/>
        <end position="87"/>
    </location>
</feature>
<gene>
    <name evidence="2" type="ORF">SAMN02983003_2758</name>
</gene>
<dbReference type="Proteomes" id="UP000183447">
    <property type="component" value="Unassembled WGS sequence"/>
</dbReference>
<evidence type="ECO:0000313" key="3">
    <source>
        <dbReference type="Proteomes" id="UP000183447"/>
    </source>
</evidence>
<dbReference type="STRING" id="665118.SAMN02983003_2758"/>
<reference evidence="2 3" key="1">
    <citation type="submission" date="2016-11" db="EMBL/GenBank/DDBJ databases">
        <authorList>
            <person name="Jaros S."/>
            <person name="Januszkiewicz K."/>
            <person name="Wedrychowicz H."/>
        </authorList>
    </citation>
    <scope>NUCLEOTIDE SEQUENCE [LARGE SCALE GENOMIC DNA]</scope>
    <source>
        <strain evidence="2 3">ATCC 23634</strain>
    </source>
</reference>
<evidence type="ECO:0000313" key="2">
    <source>
        <dbReference type="EMBL" id="SFZ85593.1"/>
    </source>
</evidence>
<protein>
    <submittedName>
        <fullName evidence="2">Uncharacterized protein</fullName>
    </submittedName>
</protein>
<evidence type="ECO:0000256" key="1">
    <source>
        <dbReference type="SAM" id="MobiDB-lite"/>
    </source>
</evidence>
<sequence>MSGRRGLVWGMNNGTQTALERAFELARSGRCKGMDDIRSALATEGYAQAQITGYSLSKQLRALMKAASPPEAHPAPVSSGALQDGAD</sequence>
<organism evidence="2 3">
    <name type="scientific">Devosia enhydra</name>
    <dbReference type="NCBI Taxonomy" id="665118"/>
    <lineage>
        <taxon>Bacteria</taxon>
        <taxon>Pseudomonadati</taxon>
        <taxon>Pseudomonadota</taxon>
        <taxon>Alphaproteobacteria</taxon>
        <taxon>Hyphomicrobiales</taxon>
        <taxon>Devosiaceae</taxon>
        <taxon>Devosia</taxon>
    </lineage>
</organism>
<keyword evidence="3" id="KW-1185">Reference proteome</keyword>
<dbReference type="EMBL" id="FPKU01000002">
    <property type="protein sequence ID" value="SFZ85593.1"/>
    <property type="molecule type" value="Genomic_DNA"/>
</dbReference>
<proteinExistence type="predicted"/>
<accession>A0A1K2HZU3</accession>
<name>A0A1K2HZU3_9HYPH</name>